<evidence type="ECO:0000313" key="7">
    <source>
        <dbReference type="WBParaSite" id="BXY_1387800.1"/>
    </source>
</evidence>
<evidence type="ECO:0000313" key="3">
    <source>
        <dbReference type="EMBL" id="CAD5234010.1"/>
    </source>
</evidence>
<feature type="compositionally biased region" description="Low complexity" evidence="1">
    <location>
        <begin position="260"/>
        <end position="274"/>
    </location>
</feature>
<proteinExistence type="predicted"/>
<reference evidence="4" key="2">
    <citation type="submission" date="2020-08" db="EMBL/GenBank/DDBJ databases">
        <authorList>
            <person name="Kikuchi T."/>
        </authorList>
    </citation>
    <scope>NUCLEOTIDE SEQUENCE</scope>
    <source>
        <strain evidence="3">Ka4C1</strain>
    </source>
</reference>
<dbReference type="SMR" id="A0A1I7SLE6"/>
<accession>A0A1I7SLE6</accession>
<sequence length="460" mass="51764">MPSLAPQMRLPFRKSRQCYEINPPDQVHNVVYLGNVLTIMAKGDQSIERPLHAIWASYSTRKRDVAMKLSVTRQGLKVETKELGVTEYWAHRITYCFAPPEYPRVFCWVYKHEGKRMKPELRCHAVLCRKRTEPAKIAETLTNYLHAALLEYKREKLAMEKARKSVVTGPQNGELLPRRKMMLQSGTLNFRPPVNRSKSAPRLGSINEEDELDEDELNLHDQSVSDYEFDESSDAESFGYRETPLLGGPPSLRASNHSFSQESTTSTSTQESSTASGPTNPPFRRQLSLCSANRKRFAESRFQGANTVNVCEREEFEEGVVLEEDELPNEEGQSSASSCASLDDGFGSSASHNSDFAFKQDYPQAPQNSPNYTEKSKTGSQITLTPDLTELSNELSQLCRVNKRPEQTSIDSDGLLSDESGFSEAKMPLGYNSDEELNNNIDPVQEVKRILQNNCQVTAV</sequence>
<feature type="compositionally biased region" description="Polar residues" evidence="1">
    <location>
        <begin position="365"/>
        <end position="381"/>
    </location>
</feature>
<dbReference type="InterPro" id="IPR033930">
    <property type="entry name" value="FAM43A/B_PTB"/>
</dbReference>
<dbReference type="EMBL" id="CAJFDI010000006">
    <property type="protein sequence ID" value="CAD5234010.1"/>
    <property type="molecule type" value="Genomic_DNA"/>
</dbReference>
<dbReference type="eggNOG" id="KOG4448">
    <property type="taxonomic scope" value="Eukaryota"/>
</dbReference>
<dbReference type="InterPro" id="IPR011993">
    <property type="entry name" value="PH-like_dom_sf"/>
</dbReference>
<reference evidence="7" key="1">
    <citation type="submission" date="2016-11" db="UniProtKB">
        <authorList>
            <consortium name="WormBaseParasite"/>
        </authorList>
    </citation>
    <scope>IDENTIFICATION</scope>
</reference>
<dbReference type="WBParaSite" id="BXY_1387800.1">
    <property type="protein sequence ID" value="BXY_1387800.1"/>
    <property type="gene ID" value="BXY_1387800"/>
</dbReference>
<keyword evidence="6" id="KW-1185">Reference proteome</keyword>
<evidence type="ECO:0000313" key="5">
    <source>
        <dbReference type="Proteomes" id="UP000095284"/>
    </source>
</evidence>
<dbReference type="EMBL" id="CAJFCV020000006">
    <property type="protein sequence ID" value="CAG9129536.1"/>
    <property type="molecule type" value="Genomic_DNA"/>
</dbReference>
<evidence type="ECO:0000313" key="6">
    <source>
        <dbReference type="Proteomes" id="UP000659654"/>
    </source>
</evidence>
<dbReference type="SMART" id="SM00462">
    <property type="entry name" value="PTB"/>
    <property type="match status" value="1"/>
</dbReference>
<feature type="domain" description="PID" evidence="2">
    <location>
        <begin position="23"/>
        <end position="158"/>
    </location>
</feature>
<dbReference type="CDD" id="cd01214">
    <property type="entry name" value="PTB_FAM43A"/>
    <property type="match status" value="1"/>
</dbReference>
<dbReference type="AlphaFoldDB" id="A0A1I7SLE6"/>
<dbReference type="OrthoDB" id="5962185at2759"/>
<feature type="compositionally biased region" description="Polar residues" evidence="1">
    <location>
        <begin position="331"/>
        <end position="340"/>
    </location>
</feature>
<name>A0A1I7SLE6_BURXY</name>
<dbReference type="Pfam" id="PF14719">
    <property type="entry name" value="PID_2"/>
    <property type="match status" value="1"/>
</dbReference>
<dbReference type="InterPro" id="IPR006020">
    <property type="entry name" value="PTB/PI_dom"/>
</dbReference>
<feature type="region of interest" description="Disordered" evidence="1">
    <location>
        <begin position="324"/>
        <end position="381"/>
    </location>
</feature>
<dbReference type="SUPFAM" id="SSF50729">
    <property type="entry name" value="PH domain-like"/>
    <property type="match status" value="1"/>
</dbReference>
<feature type="region of interest" description="Disordered" evidence="1">
    <location>
        <begin position="184"/>
        <end position="285"/>
    </location>
</feature>
<dbReference type="Gene3D" id="2.30.29.30">
    <property type="entry name" value="Pleckstrin-homology domain (PH domain)/Phosphotyrosine-binding domain (PTB)"/>
    <property type="match status" value="1"/>
</dbReference>
<evidence type="ECO:0000256" key="1">
    <source>
        <dbReference type="SAM" id="MobiDB-lite"/>
    </source>
</evidence>
<dbReference type="Proteomes" id="UP000095284">
    <property type="component" value="Unplaced"/>
</dbReference>
<dbReference type="InterPro" id="IPR051133">
    <property type="entry name" value="Adapter_Engulfment-Domain"/>
</dbReference>
<gene>
    <name evidence="3" type="ORF">BXYJ_LOCUS14101</name>
</gene>
<organism evidence="5 7">
    <name type="scientific">Bursaphelenchus xylophilus</name>
    <name type="common">Pinewood nematode worm</name>
    <name type="synonym">Aphelenchoides xylophilus</name>
    <dbReference type="NCBI Taxonomy" id="6326"/>
    <lineage>
        <taxon>Eukaryota</taxon>
        <taxon>Metazoa</taxon>
        <taxon>Ecdysozoa</taxon>
        <taxon>Nematoda</taxon>
        <taxon>Chromadorea</taxon>
        <taxon>Rhabditida</taxon>
        <taxon>Tylenchina</taxon>
        <taxon>Tylenchomorpha</taxon>
        <taxon>Aphelenchoidea</taxon>
        <taxon>Aphelenchoididae</taxon>
        <taxon>Bursaphelenchus</taxon>
    </lineage>
</organism>
<protein>
    <submittedName>
        <fullName evidence="3">(pine wood nematode) hypothetical protein</fullName>
    </submittedName>
    <submittedName>
        <fullName evidence="7">PID domain-containing protein</fullName>
    </submittedName>
</protein>
<dbReference type="PANTHER" id="PTHR11232">
    <property type="entry name" value="PHOSPHOTYROSINE INTERACTION DOMAIN-CONTAINING FAMILY MEMBER"/>
    <property type="match status" value="1"/>
</dbReference>
<feature type="compositionally biased region" description="Acidic residues" evidence="1">
    <location>
        <begin position="207"/>
        <end position="216"/>
    </location>
</feature>
<dbReference type="Proteomes" id="UP000582659">
    <property type="component" value="Unassembled WGS sequence"/>
</dbReference>
<evidence type="ECO:0000259" key="2">
    <source>
        <dbReference type="SMART" id="SM00462"/>
    </source>
</evidence>
<evidence type="ECO:0000313" key="4">
    <source>
        <dbReference type="EMBL" id="CAG9129536.1"/>
    </source>
</evidence>
<dbReference type="Proteomes" id="UP000659654">
    <property type="component" value="Unassembled WGS sequence"/>
</dbReference>
<dbReference type="PANTHER" id="PTHR11232:SF2">
    <property type="entry name" value="FI05246P"/>
    <property type="match status" value="1"/>
</dbReference>